<accession>A0A9N9BTH9</accession>
<name>A0A9N9BTH9_9GLOM</name>
<dbReference type="EMBL" id="CAJVPS010003003">
    <property type="protein sequence ID" value="CAG8580528.1"/>
    <property type="molecule type" value="Genomic_DNA"/>
</dbReference>
<evidence type="ECO:0000313" key="2">
    <source>
        <dbReference type="Proteomes" id="UP000789508"/>
    </source>
</evidence>
<dbReference type="Gene3D" id="3.80.10.10">
    <property type="entry name" value="Ribonuclease Inhibitor"/>
    <property type="match status" value="1"/>
</dbReference>
<organism evidence="1 2">
    <name type="scientific">Ambispora leptoticha</name>
    <dbReference type="NCBI Taxonomy" id="144679"/>
    <lineage>
        <taxon>Eukaryota</taxon>
        <taxon>Fungi</taxon>
        <taxon>Fungi incertae sedis</taxon>
        <taxon>Mucoromycota</taxon>
        <taxon>Glomeromycotina</taxon>
        <taxon>Glomeromycetes</taxon>
        <taxon>Archaeosporales</taxon>
        <taxon>Ambisporaceae</taxon>
        <taxon>Ambispora</taxon>
    </lineage>
</organism>
<comment type="caution">
    <text evidence="1">The sequence shown here is derived from an EMBL/GenBank/DDBJ whole genome shotgun (WGS) entry which is preliminary data.</text>
</comment>
<protein>
    <submittedName>
        <fullName evidence="1">13696_t:CDS:1</fullName>
    </submittedName>
</protein>
<feature type="non-terminal residue" evidence="1">
    <location>
        <position position="1"/>
    </location>
</feature>
<reference evidence="1" key="1">
    <citation type="submission" date="2021-06" db="EMBL/GenBank/DDBJ databases">
        <authorList>
            <person name="Kallberg Y."/>
            <person name="Tangrot J."/>
            <person name="Rosling A."/>
        </authorList>
    </citation>
    <scope>NUCLEOTIDE SEQUENCE</scope>
    <source>
        <strain evidence="1">FL130A</strain>
    </source>
</reference>
<gene>
    <name evidence="1" type="ORF">ALEPTO_LOCUS7236</name>
</gene>
<evidence type="ECO:0000313" key="1">
    <source>
        <dbReference type="EMBL" id="CAG8580528.1"/>
    </source>
</evidence>
<dbReference type="OrthoDB" id="2388139at2759"/>
<proteinExistence type="predicted"/>
<keyword evidence="2" id="KW-1185">Reference proteome</keyword>
<dbReference type="InterPro" id="IPR032675">
    <property type="entry name" value="LRR_dom_sf"/>
</dbReference>
<dbReference type="Proteomes" id="UP000789508">
    <property type="component" value="Unassembled WGS sequence"/>
</dbReference>
<dbReference type="AlphaFoldDB" id="A0A9N9BTH9"/>
<dbReference type="SUPFAM" id="SSF52047">
    <property type="entry name" value="RNI-like"/>
    <property type="match status" value="1"/>
</dbReference>
<sequence length="368" mass="43465">MSLLISDILDEIFQHLTALKNPFNYHSSEVYDNLYSCILVNKQWCDIAIPHLWRRPFSSVHSYAQYKILMIYLSLLDKSKQEKIKIELGHKFSYICTPTYNYASFIRHLDYAELISAIRSFYFISTKNNKTFFKEEIIFMLSDLVRELFVKSGSRLISLRVMLRDCSKWFAGFDDPAFRSWISGIHNLYIVGLSEETCHILQILTDDCKFLMNLSISVWNFETDKNSQILEDYVVDFLNSQQNLKILSIYDCDGFTRLIIPSLKSFSCSLERLSLEYVDFSGCTNWDSINTFNKLNTLTISYCYNLPQKMVRTLLDCRFPKLQRVNLQEDSNSYIYPKELLDWAFSINIMHARFKHLKKIENTDLRVW</sequence>